<proteinExistence type="predicted"/>
<dbReference type="KEGG" id="tva:4767849"/>
<dbReference type="VEuPathDB" id="TrichDB:TVAGG3_0588280"/>
<keyword evidence="2" id="KW-1185">Reference proteome</keyword>
<reference evidence="1" key="2">
    <citation type="journal article" date="2007" name="Science">
        <title>Draft genome sequence of the sexually transmitted pathogen Trichomonas vaginalis.</title>
        <authorList>
            <person name="Carlton J.M."/>
            <person name="Hirt R.P."/>
            <person name="Silva J.C."/>
            <person name="Delcher A.L."/>
            <person name="Schatz M."/>
            <person name="Zhao Q."/>
            <person name="Wortman J.R."/>
            <person name="Bidwell S.L."/>
            <person name="Alsmark U.C.M."/>
            <person name="Besteiro S."/>
            <person name="Sicheritz-Ponten T."/>
            <person name="Noel C.J."/>
            <person name="Dacks J.B."/>
            <person name="Foster P.G."/>
            <person name="Simillion C."/>
            <person name="Van de Peer Y."/>
            <person name="Miranda-Saavedra D."/>
            <person name="Barton G.J."/>
            <person name="Westrop G.D."/>
            <person name="Mueller S."/>
            <person name="Dessi D."/>
            <person name="Fiori P.L."/>
            <person name="Ren Q."/>
            <person name="Paulsen I."/>
            <person name="Zhang H."/>
            <person name="Bastida-Corcuera F.D."/>
            <person name="Simoes-Barbosa A."/>
            <person name="Brown M.T."/>
            <person name="Hayes R.D."/>
            <person name="Mukherjee M."/>
            <person name="Okumura C.Y."/>
            <person name="Schneider R."/>
            <person name="Smith A.J."/>
            <person name="Vanacova S."/>
            <person name="Villalvazo M."/>
            <person name="Haas B.J."/>
            <person name="Pertea M."/>
            <person name="Feldblyum T.V."/>
            <person name="Utterback T.R."/>
            <person name="Shu C.L."/>
            <person name="Osoegawa K."/>
            <person name="de Jong P.J."/>
            <person name="Hrdy I."/>
            <person name="Horvathova L."/>
            <person name="Zubacova Z."/>
            <person name="Dolezal P."/>
            <person name="Malik S.B."/>
            <person name="Logsdon J.M. Jr."/>
            <person name="Henze K."/>
            <person name="Gupta A."/>
            <person name="Wang C.C."/>
            <person name="Dunne R.L."/>
            <person name="Upcroft J.A."/>
            <person name="Upcroft P."/>
            <person name="White O."/>
            <person name="Salzberg S.L."/>
            <person name="Tang P."/>
            <person name="Chiu C.-H."/>
            <person name="Lee Y.-S."/>
            <person name="Embley T.M."/>
            <person name="Coombs G.H."/>
            <person name="Mottram J.C."/>
            <person name="Tachezy J."/>
            <person name="Fraser-Liggett C.M."/>
            <person name="Johnson P.J."/>
        </authorList>
    </citation>
    <scope>NUCLEOTIDE SEQUENCE [LARGE SCALE GENOMIC DNA]</scope>
    <source>
        <strain evidence="1">G3</strain>
    </source>
</reference>
<evidence type="ECO:0000313" key="2">
    <source>
        <dbReference type="Proteomes" id="UP000001542"/>
    </source>
</evidence>
<dbReference type="EMBL" id="DS113347">
    <property type="protein sequence ID" value="EAY09918.1"/>
    <property type="molecule type" value="Genomic_DNA"/>
</dbReference>
<dbReference type="VEuPathDB" id="TrichDB:TVAG_481920"/>
<dbReference type="InParanoid" id="A2EBK1"/>
<name>A2EBK1_TRIV3</name>
<evidence type="ECO:0000313" key="1">
    <source>
        <dbReference type="EMBL" id="EAY09918.1"/>
    </source>
</evidence>
<organism evidence="1 2">
    <name type="scientific">Trichomonas vaginalis (strain ATCC PRA-98 / G3)</name>
    <dbReference type="NCBI Taxonomy" id="412133"/>
    <lineage>
        <taxon>Eukaryota</taxon>
        <taxon>Metamonada</taxon>
        <taxon>Parabasalia</taxon>
        <taxon>Trichomonadida</taxon>
        <taxon>Trichomonadidae</taxon>
        <taxon>Trichomonas</taxon>
    </lineage>
</organism>
<dbReference type="Proteomes" id="UP000001542">
    <property type="component" value="Unassembled WGS sequence"/>
</dbReference>
<dbReference type="OrthoDB" id="10631895at2759"/>
<protein>
    <submittedName>
        <fullName evidence="1">Uncharacterized protein</fullName>
    </submittedName>
</protein>
<sequence>MKEESRLFSNKKKDSYLTLQCNRFHVEEGYDDLDYGETLPYAFTAAAENFLDKTSIKEFTCSICGYHGPRSDVVSHIITTHPNQIRNFLEPQLEFLDDDDKPFFGLFTKCQFDSLISSPTKPYVLNRGQSGNICAPILNYLSDSEESESENEVNDVDLRVNQKFSDPLYRTEQIRVQYHDTDIPPLTVFAKDHIPQFLKNDDEESDETTRLEKIDKEDFDRKDLILQSTNEYYMPQTVTQPKNPPQVVEENKKPQIEDIDDLMRKMKEEEEAELLEAQKAEEPPKPVFIEFLSTIPSDVIDEIVEDISQKFITEYVDSQLASYVKPIFTNEKKAYNKRTREEKMNRQKLERKMREREMKERRQEAISNVATKIANPLIRQFVRQEIADVFRTEVDKLKDMQNDNRPKKKTGNLLPVVVSGLTSPRHLDIDFLSKFFSNLQFLLDEDKKPLIRFRVRYRRFEALLYLANEGEVSKALAMNPLQIEYTNALLEEDKELPPENCWTAFTNQKILEMSPAKNLDGLHNNGGSLSYEQMSGLCDLLSVNNIE</sequence>
<dbReference type="SMR" id="A2EBK1"/>
<dbReference type="AlphaFoldDB" id="A2EBK1"/>
<accession>A2EBK1</accession>
<reference evidence="1" key="1">
    <citation type="submission" date="2006-10" db="EMBL/GenBank/DDBJ databases">
        <authorList>
            <person name="Amadeo P."/>
            <person name="Zhao Q."/>
            <person name="Wortman J."/>
            <person name="Fraser-Liggett C."/>
            <person name="Carlton J."/>
        </authorList>
    </citation>
    <scope>NUCLEOTIDE SEQUENCE</scope>
    <source>
        <strain evidence="1">G3</strain>
    </source>
</reference>
<gene>
    <name evidence="1" type="ORF">TVAG_481920</name>
</gene>